<feature type="region of interest" description="Disordered" evidence="1">
    <location>
        <begin position="484"/>
        <end position="505"/>
    </location>
</feature>
<evidence type="ECO:0000256" key="1">
    <source>
        <dbReference type="SAM" id="MobiDB-lite"/>
    </source>
</evidence>
<keyword evidence="3" id="KW-1185">Reference proteome</keyword>
<feature type="compositionally biased region" description="Pro residues" evidence="1">
    <location>
        <begin position="744"/>
        <end position="756"/>
    </location>
</feature>
<feature type="region of interest" description="Disordered" evidence="1">
    <location>
        <begin position="1"/>
        <end position="40"/>
    </location>
</feature>
<feature type="region of interest" description="Disordered" evidence="1">
    <location>
        <begin position="737"/>
        <end position="762"/>
    </location>
</feature>
<name>A0A835VSC8_CHLIN</name>
<proteinExistence type="predicted"/>
<feature type="region of interest" description="Disordered" evidence="1">
    <location>
        <begin position="53"/>
        <end position="78"/>
    </location>
</feature>
<comment type="caution">
    <text evidence="2">The sequence shown here is derived from an EMBL/GenBank/DDBJ whole genome shotgun (WGS) entry which is preliminary data.</text>
</comment>
<reference evidence="2" key="1">
    <citation type="journal article" date="2020" name="bioRxiv">
        <title>Comparative genomics of Chlamydomonas.</title>
        <authorList>
            <person name="Craig R.J."/>
            <person name="Hasan A.R."/>
            <person name="Ness R.W."/>
            <person name="Keightley P.D."/>
        </authorList>
    </citation>
    <scope>NUCLEOTIDE SEQUENCE</scope>
    <source>
        <strain evidence="2">SAG 7.73</strain>
    </source>
</reference>
<protein>
    <submittedName>
        <fullName evidence="2">Uncharacterized protein</fullName>
    </submittedName>
</protein>
<evidence type="ECO:0000313" key="2">
    <source>
        <dbReference type="EMBL" id="KAG2427452.1"/>
    </source>
</evidence>
<sequence>MLRFKMQQGRDGRSGHGLGASFSSAASGTNRNGSVGDTEDGFVIRGVHKGEELDKQGSQARPPSFAADAPAPVYRHRPRPSHITKETLEAKQRAEVKRTQAANKFRTAAQLARLAAHSKLAGQRGLGTSVANQVVAKKWKEVGNLLKKTAGGVSRIRALVEKDKRSYLAAANEALRLAAVGVLDVKLTVRSEKELEHLSYLRQGDASLYTTEALNARMAVKSQTDFRECVREWWKWLPLVTLPLDQRITDDEKLMPTDMRGMTKPVYCAMAQIIQRALLPRFGLKPNPAYEPEEDWAFDCKGRRFLLFPQLLHALFELADMWCPTTEAADYVTMLNELLETCKSLESRHGLFSKLIRKYQRRYGARDEHELPISGGYVYDYNAAAGRAVGPGGGGGPAAPAVPEPLDEADQALKAAAEDEEDAGHKAATNWWAKIMERNKKFMEAKAARLAAEAAAALAAGLKEPRHDPDKVHLSPIHEALHWTASGHTSPSGTESGALPPAATEFGASGIMEPLAFANLLPPAGVALPPELDRDAAGGSGLGGDEELERGGLRVQYMGKGVKGQIGAPPPGPPPPVVAHLRDALKAALVEVGASADDGEAAAVLTADGTIAYNQVGPHTMVELINVLVTDKKMSTKNIRMLMGSFHYGHPTGAPPGSGSAAGVGGSTGGLDAVGEEPPAVTAAALNAAAAAAAAAGRSRLAVSSTALVSGSGGAGAAGAAADGAAGALDGKLVADAAGGEAPSTPPRAATPPAPAPVYAARPRTPRLDPVTLAAIRAALQVC</sequence>
<gene>
    <name evidence="2" type="ORF">HXX76_012388</name>
</gene>
<accession>A0A835VSC8</accession>
<dbReference type="Proteomes" id="UP000650467">
    <property type="component" value="Unassembled WGS sequence"/>
</dbReference>
<dbReference type="EMBL" id="JAEHOC010000040">
    <property type="protein sequence ID" value="KAG2427452.1"/>
    <property type="molecule type" value="Genomic_DNA"/>
</dbReference>
<feature type="compositionally biased region" description="Polar residues" evidence="1">
    <location>
        <begin position="486"/>
        <end position="495"/>
    </location>
</feature>
<dbReference type="OrthoDB" id="547273at2759"/>
<dbReference type="AlphaFoldDB" id="A0A835VSC8"/>
<evidence type="ECO:0000313" key="3">
    <source>
        <dbReference type="Proteomes" id="UP000650467"/>
    </source>
</evidence>
<organism evidence="2 3">
    <name type="scientific">Chlamydomonas incerta</name>
    <dbReference type="NCBI Taxonomy" id="51695"/>
    <lineage>
        <taxon>Eukaryota</taxon>
        <taxon>Viridiplantae</taxon>
        <taxon>Chlorophyta</taxon>
        <taxon>core chlorophytes</taxon>
        <taxon>Chlorophyceae</taxon>
        <taxon>CS clade</taxon>
        <taxon>Chlamydomonadales</taxon>
        <taxon>Chlamydomonadaceae</taxon>
        <taxon>Chlamydomonas</taxon>
    </lineage>
</organism>
<feature type="compositionally biased region" description="Low complexity" evidence="1">
    <location>
        <begin position="19"/>
        <end position="28"/>
    </location>
</feature>